<name>A0A918A810_9ACTN</name>
<feature type="transmembrane region" description="Helical" evidence="1">
    <location>
        <begin position="135"/>
        <end position="155"/>
    </location>
</feature>
<keyword evidence="3" id="KW-1185">Reference proteome</keyword>
<proteinExistence type="predicted"/>
<evidence type="ECO:0000313" key="2">
    <source>
        <dbReference type="EMBL" id="GGP11048.1"/>
    </source>
</evidence>
<reference evidence="2" key="2">
    <citation type="submission" date="2020-09" db="EMBL/GenBank/DDBJ databases">
        <authorList>
            <person name="Sun Q."/>
            <person name="Zhou Y."/>
        </authorList>
    </citation>
    <scope>NUCLEOTIDE SEQUENCE</scope>
    <source>
        <strain evidence="2">CGMCC 4.7430</strain>
    </source>
</reference>
<feature type="transmembrane region" description="Helical" evidence="1">
    <location>
        <begin position="12"/>
        <end position="37"/>
    </location>
</feature>
<reference evidence="2" key="1">
    <citation type="journal article" date="2014" name="Int. J. Syst. Evol. Microbiol.">
        <title>Complete genome sequence of Corynebacterium casei LMG S-19264T (=DSM 44701T), isolated from a smear-ripened cheese.</title>
        <authorList>
            <consortium name="US DOE Joint Genome Institute (JGI-PGF)"/>
            <person name="Walter F."/>
            <person name="Albersmeier A."/>
            <person name="Kalinowski J."/>
            <person name="Ruckert C."/>
        </authorList>
    </citation>
    <scope>NUCLEOTIDE SEQUENCE</scope>
    <source>
        <strain evidence="2">CGMCC 4.7430</strain>
    </source>
</reference>
<keyword evidence="1" id="KW-0472">Membrane</keyword>
<dbReference type="EMBL" id="BMNK01000009">
    <property type="protein sequence ID" value="GGP11048.1"/>
    <property type="molecule type" value="Genomic_DNA"/>
</dbReference>
<sequence length="156" mass="16210">MADEPAKPRRLTVYAEAAAILALVVAIVGVIVAAFALQHDKDVAAENSGATPAVTVTQYVQRTESQNPQDAASASPSPGFWGVVGVVVLTLISGLIAGVLVFLSWELVSDLGAFLTMTMIAGAHTFLLSLMGINLIWAVILAIVFAAIGFLTNVFA</sequence>
<comment type="caution">
    <text evidence="2">The sequence shown here is derived from an EMBL/GenBank/DDBJ whole genome shotgun (WGS) entry which is preliminary data.</text>
</comment>
<gene>
    <name evidence="2" type="ORF">GCM10012278_53160</name>
</gene>
<protein>
    <submittedName>
        <fullName evidence="2">Uncharacterized protein</fullName>
    </submittedName>
</protein>
<feature type="transmembrane region" description="Helical" evidence="1">
    <location>
        <begin position="111"/>
        <end position="129"/>
    </location>
</feature>
<dbReference type="RefSeq" id="WP_189141418.1">
    <property type="nucleotide sequence ID" value="NZ_BMNK01000009.1"/>
</dbReference>
<organism evidence="2 3">
    <name type="scientific">Nonomuraea glycinis</name>
    <dbReference type="NCBI Taxonomy" id="2047744"/>
    <lineage>
        <taxon>Bacteria</taxon>
        <taxon>Bacillati</taxon>
        <taxon>Actinomycetota</taxon>
        <taxon>Actinomycetes</taxon>
        <taxon>Streptosporangiales</taxon>
        <taxon>Streptosporangiaceae</taxon>
        <taxon>Nonomuraea</taxon>
    </lineage>
</organism>
<keyword evidence="1" id="KW-1133">Transmembrane helix</keyword>
<evidence type="ECO:0000313" key="3">
    <source>
        <dbReference type="Proteomes" id="UP000660745"/>
    </source>
</evidence>
<feature type="transmembrane region" description="Helical" evidence="1">
    <location>
        <begin position="80"/>
        <end position="104"/>
    </location>
</feature>
<dbReference type="Proteomes" id="UP000660745">
    <property type="component" value="Unassembled WGS sequence"/>
</dbReference>
<accession>A0A918A810</accession>
<dbReference type="AlphaFoldDB" id="A0A918A810"/>
<evidence type="ECO:0000256" key="1">
    <source>
        <dbReference type="SAM" id="Phobius"/>
    </source>
</evidence>
<keyword evidence="1" id="KW-0812">Transmembrane</keyword>